<accession>A0A9D1CK82</accession>
<organism evidence="2 3">
    <name type="scientific">Candidatus Faecenecus gallistercoris</name>
    <dbReference type="NCBI Taxonomy" id="2840793"/>
    <lineage>
        <taxon>Bacteria</taxon>
        <taxon>Bacillati</taxon>
        <taxon>Bacillota</taxon>
        <taxon>Bacillota incertae sedis</taxon>
        <taxon>Candidatus Faecenecus</taxon>
    </lineage>
</organism>
<sequence>MSKDGKKKSGIGKFVAGALVGGALGVLFAPRSGAETRKLLKQKIDDLVEKVKDIDPQDVADSITMKIEELKMELADLDKEKVIEIAKEKAEAIKTKAEEIVDLAVEKGTPVVQKAAEDVRQQAIKVTKQVLKKLEGN</sequence>
<evidence type="ECO:0000313" key="2">
    <source>
        <dbReference type="EMBL" id="HIQ64522.1"/>
    </source>
</evidence>
<evidence type="ECO:0000313" key="3">
    <source>
        <dbReference type="Proteomes" id="UP000886725"/>
    </source>
</evidence>
<gene>
    <name evidence="2" type="ORF">IAC85_02160</name>
</gene>
<dbReference type="AlphaFoldDB" id="A0A9D1CK82"/>
<dbReference type="PANTHER" id="PTHR35792">
    <property type="entry name" value="GENERAL STRESS PROTEIN"/>
    <property type="match status" value="1"/>
</dbReference>
<name>A0A9D1CK82_9FIRM</name>
<dbReference type="Pfam" id="PF12732">
    <property type="entry name" value="YtxH"/>
    <property type="match status" value="1"/>
</dbReference>
<feature type="coiled-coil region" evidence="1">
    <location>
        <begin position="60"/>
        <end position="87"/>
    </location>
</feature>
<feature type="non-terminal residue" evidence="2">
    <location>
        <position position="1"/>
    </location>
</feature>
<dbReference type="InterPro" id="IPR024623">
    <property type="entry name" value="YtxH"/>
</dbReference>
<dbReference type="PANTHER" id="PTHR35792:SF2">
    <property type="entry name" value="GENERAL STRESS PROTEIN"/>
    <property type="match status" value="1"/>
</dbReference>
<reference evidence="2" key="1">
    <citation type="submission" date="2020-10" db="EMBL/GenBank/DDBJ databases">
        <authorList>
            <person name="Gilroy R."/>
        </authorList>
    </citation>
    <scope>NUCLEOTIDE SEQUENCE</scope>
    <source>
        <strain evidence="2">CHK165-10780</strain>
    </source>
</reference>
<dbReference type="Proteomes" id="UP000886725">
    <property type="component" value="Unassembled WGS sequence"/>
</dbReference>
<dbReference type="EMBL" id="DVFU01000044">
    <property type="protein sequence ID" value="HIQ64522.1"/>
    <property type="molecule type" value="Genomic_DNA"/>
</dbReference>
<comment type="caution">
    <text evidence="2">The sequence shown here is derived from an EMBL/GenBank/DDBJ whole genome shotgun (WGS) entry which is preliminary data.</text>
</comment>
<protein>
    <submittedName>
        <fullName evidence="2">YtxH domain-containing protein</fullName>
    </submittedName>
</protein>
<reference evidence="2" key="2">
    <citation type="journal article" date="2021" name="PeerJ">
        <title>Extensive microbial diversity within the chicken gut microbiome revealed by metagenomics and culture.</title>
        <authorList>
            <person name="Gilroy R."/>
            <person name="Ravi A."/>
            <person name="Getino M."/>
            <person name="Pursley I."/>
            <person name="Horton D.L."/>
            <person name="Alikhan N.F."/>
            <person name="Baker D."/>
            <person name="Gharbi K."/>
            <person name="Hall N."/>
            <person name="Watson M."/>
            <person name="Adriaenssens E.M."/>
            <person name="Foster-Nyarko E."/>
            <person name="Jarju S."/>
            <person name="Secka A."/>
            <person name="Antonio M."/>
            <person name="Oren A."/>
            <person name="Chaudhuri R.R."/>
            <person name="La Ragione R."/>
            <person name="Hildebrand F."/>
            <person name="Pallen M.J."/>
        </authorList>
    </citation>
    <scope>NUCLEOTIDE SEQUENCE</scope>
    <source>
        <strain evidence="2">CHK165-10780</strain>
    </source>
</reference>
<proteinExistence type="predicted"/>
<evidence type="ECO:0000256" key="1">
    <source>
        <dbReference type="SAM" id="Coils"/>
    </source>
</evidence>
<dbReference type="InterPro" id="IPR052928">
    <property type="entry name" value="Desiccation-related_membrane"/>
</dbReference>
<keyword evidence="1" id="KW-0175">Coiled coil</keyword>